<evidence type="ECO:0000313" key="2">
    <source>
        <dbReference type="EMBL" id="MBD8498638.1"/>
    </source>
</evidence>
<dbReference type="RefSeq" id="WP_192025013.1">
    <property type="nucleotide sequence ID" value="NZ_JACYTN010000005.1"/>
</dbReference>
<keyword evidence="3" id="KW-1185">Reference proteome</keyword>
<sequence>MKNKIVWSFAVCAVIAGTSIAFNSHASLKEPVAAVTVDGSIMHPGYPSQHELIPDPNNPHMYAPVELTPEEIDYTNKRMAAILNDHGAFYRVAEQDYSISEDETVRSMDEITANTKQLVLDNGVFVKRQ</sequence>
<feature type="signal peptide" evidence="1">
    <location>
        <begin position="1"/>
        <end position="26"/>
    </location>
</feature>
<gene>
    <name evidence="2" type="ORF">IFO66_10035</name>
</gene>
<evidence type="ECO:0008006" key="4">
    <source>
        <dbReference type="Google" id="ProtNLM"/>
    </source>
</evidence>
<protein>
    <recommendedName>
        <fullName evidence="4">Zinc ABC transporter substrate-binding protein</fullName>
    </recommendedName>
</protein>
<evidence type="ECO:0000256" key="1">
    <source>
        <dbReference type="SAM" id="SignalP"/>
    </source>
</evidence>
<dbReference type="Proteomes" id="UP000634529">
    <property type="component" value="Unassembled WGS sequence"/>
</dbReference>
<proteinExistence type="predicted"/>
<organism evidence="2 3">
    <name type="scientific">Paenibacillus arenosi</name>
    <dbReference type="NCBI Taxonomy" id="2774142"/>
    <lineage>
        <taxon>Bacteria</taxon>
        <taxon>Bacillati</taxon>
        <taxon>Bacillota</taxon>
        <taxon>Bacilli</taxon>
        <taxon>Bacillales</taxon>
        <taxon>Paenibacillaceae</taxon>
        <taxon>Paenibacillus</taxon>
    </lineage>
</organism>
<comment type="caution">
    <text evidence="2">The sequence shown here is derived from an EMBL/GenBank/DDBJ whole genome shotgun (WGS) entry which is preliminary data.</text>
</comment>
<reference evidence="2 3" key="1">
    <citation type="submission" date="2020-09" db="EMBL/GenBank/DDBJ databases">
        <title>Paenibacillus sp. CAU 1523 isolated from sand of Haeundae Beach.</title>
        <authorList>
            <person name="Kim W."/>
        </authorList>
    </citation>
    <scope>NUCLEOTIDE SEQUENCE [LARGE SCALE GENOMIC DNA]</scope>
    <source>
        <strain evidence="2 3">CAU 1523</strain>
    </source>
</reference>
<evidence type="ECO:0000313" key="3">
    <source>
        <dbReference type="Proteomes" id="UP000634529"/>
    </source>
</evidence>
<name>A0ABR9AY66_9BACL</name>
<dbReference type="EMBL" id="JACYTN010000005">
    <property type="protein sequence ID" value="MBD8498638.1"/>
    <property type="molecule type" value="Genomic_DNA"/>
</dbReference>
<accession>A0ABR9AY66</accession>
<feature type="chain" id="PRO_5047445881" description="Zinc ABC transporter substrate-binding protein" evidence="1">
    <location>
        <begin position="27"/>
        <end position="129"/>
    </location>
</feature>
<keyword evidence="1" id="KW-0732">Signal</keyword>